<reference evidence="14 15" key="1">
    <citation type="journal article" date="2019" name="Mol. Ecol. Resour.">
        <title>Chromosome-level genome assembly of Triplophysa tibetana, a fish adapted to the harsh high-altitude environment of the Tibetan Plateau.</title>
        <authorList>
            <person name="Yang X."/>
            <person name="Liu H."/>
            <person name="Ma Z."/>
            <person name="Zou Y."/>
            <person name="Zou M."/>
            <person name="Mao Y."/>
            <person name="Li X."/>
            <person name="Wang H."/>
            <person name="Chen T."/>
            <person name="Wang W."/>
            <person name="Yang R."/>
        </authorList>
    </citation>
    <scope>NUCLEOTIDE SEQUENCE [LARGE SCALE GENOMIC DNA]</scope>
    <source>
        <strain evidence="14">TTIB1903HZAU</strain>
        <tissue evidence="14">Muscle</tissue>
    </source>
</reference>
<feature type="chain" id="PRO_5022918602" description="Soluble scavenger receptor cysteine-rich domain-containing protein SSC5D" evidence="12">
    <location>
        <begin position="23"/>
        <end position="1613"/>
    </location>
</feature>
<dbReference type="PRINTS" id="PR00258">
    <property type="entry name" value="SPERACTRCPTR"/>
</dbReference>
<evidence type="ECO:0000256" key="8">
    <source>
        <dbReference type="ARBA" id="ARBA00058074"/>
    </source>
</evidence>
<keyword evidence="5 11" id="KW-1015">Disulfide bond</keyword>
<feature type="domain" description="SRCR" evidence="13">
    <location>
        <begin position="95"/>
        <end position="194"/>
    </location>
</feature>
<feature type="disulfide bond" evidence="11">
    <location>
        <begin position="654"/>
        <end position="664"/>
    </location>
</feature>
<evidence type="ECO:0000256" key="10">
    <source>
        <dbReference type="ARBA" id="ARBA00069168"/>
    </source>
</evidence>
<name>A0A5A9PX04_9TELE</name>
<evidence type="ECO:0000256" key="9">
    <source>
        <dbReference type="ARBA" id="ARBA00064153"/>
    </source>
</evidence>
<feature type="disulfide bond" evidence="11">
    <location>
        <begin position="996"/>
        <end position="1006"/>
    </location>
</feature>
<gene>
    <name evidence="14" type="ORF">E1301_Tti014829</name>
</gene>
<feature type="disulfide bond" evidence="11">
    <location>
        <begin position="1180"/>
        <end position="1244"/>
    </location>
</feature>
<feature type="disulfide bond" evidence="11">
    <location>
        <begin position="1422"/>
        <end position="1486"/>
    </location>
</feature>
<dbReference type="SMART" id="SM00202">
    <property type="entry name" value="SR"/>
    <property type="match status" value="15"/>
</dbReference>
<evidence type="ECO:0000256" key="6">
    <source>
        <dbReference type="ARBA" id="ARBA00023170"/>
    </source>
</evidence>
<feature type="disulfide bond" evidence="11">
    <location>
        <begin position="509"/>
        <end position="570"/>
    </location>
</feature>
<feature type="disulfide bond" evidence="11">
    <location>
        <begin position="1066"/>
        <end position="1130"/>
    </location>
</feature>
<organism evidence="14 15">
    <name type="scientific">Triplophysa tibetana</name>
    <dbReference type="NCBI Taxonomy" id="1572043"/>
    <lineage>
        <taxon>Eukaryota</taxon>
        <taxon>Metazoa</taxon>
        <taxon>Chordata</taxon>
        <taxon>Craniata</taxon>
        <taxon>Vertebrata</taxon>
        <taxon>Euteleostomi</taxon>
        <taxon>Actinopterygii</taxon>
        <taxon>Neopterygii</taxon>
        <taxon>Teleostei</taxon>
        <taxon>Ostariophysi</taxon>
        <taxon>Cypriniformes</taxon>
        <taxon>Nemacheilidae</taxon>
        <taxon>Triplophysa</taxon>
    </lineage>
</organism>
<dbReference type="Pfam" id="PF00530">
    <property type="entry name" value="SRCR"/>
    <property type="match status" value="15"/>
</dbReference>
<feature type="disulfide bond" evidence="11">
    <location>
        <begin position="965"/>
        <end position="1026"/>
    </location>
</feature>
<feature type="domain" description="SRCR" evidence="13">
    <location>
        <begin position="1041"/>
        <end position="1141"/>
    </location>
</feature>
<feature type="disulfide bond" evidence="11">
    <location>
        <begin position="1224"/>
        <end position="1234"/>
    </location>
</feature>
<feature type="disulfide bond" evidence="11">
    <location>
        <begin position="1193"/>
        <end position="1254"/>
    </location>
</feature>
<feature type="domain" description="SRCR" evidence="13">
    <location>
        <begin position="585"/>
        <end position="685"/>
    </location>
</feature>
<feature type="disulfide bond" evidence="11">
    <location>
        <begin position="1435"/>
        <end position="1496"/>
    </location>
</feature>
<dbReference type="EMBL" id="SOYY01000001">
    <property type="protein sequence ID" value="KAA0724889.1"/>
    <property type="molecule type" value="Genomic_DNA"/>
</dbReference>
<keyword evidence="6 14" id="KW-0675">Receptor</keyword>
<evidence type="ECO:0000256" key="7">
    <source>
        <dbReference type="ARBA" id="ARBA00023180"/>
    </source>
</evidence>
<feature type="disulfide bond" evidence="11">
    <location>
        <begin position="768"/>
        <end position="778"/>
    </location>
</feature>
<feature type="disulfide bond" evidence="11">
    <location>
        <begin position="1338"/>
        <end position="1348"/>
    </location>
</feature>
<evidence type="ECO:0000256" key="2">
    <source>
        <dbReference type="ARBA" id="ARBA00022525"/>
    </source>
</evidence>
<feature type="disulfide bond" evidence="11">
    <location>
        <begin position="1079"/>
        <end position="1140"/>
    </location>
</feature>
<feature type="disulfide bond" evidence="11">
    <location>
        <begin position="1110"/>
        <end position="1120"/>
    </location>
</feature>
<feature type="disulfide bond" evidence="11">
    <location>
        <begin position="1549"/>
        <end position="1610"/>
    </location>
</feature>
<feature type="disulfide bond" evidence="11">
    <location>
        <begin position="952"/>
        <end position="1016"/>
    </location>
</feature>
<feature type="domain" description="SRCR" evidence="13">
    <location>
        <begin position="699"/>
        <end position="799"/>
    </location>
</feature>
<feature type="disulfide bond" evidence="11">
    <location>
        <begin position="737"/>
        <end position="798"/>
    </location>
</feature>
<feature type="disulfide bond" evidence="11">
    <location>
        <begin position="164"/>
        <end position="174"/>
    </location>
</feature>
<dbReference type="PROSITE" id="PS50287">
    <property type="entry name" value="SRCR_2"/>
    <property type="match status" value="15"/>
</dbReference>
<feature type="signal peptide" evidence="12">
    <location>
        <begin position="1"/>
        <end position="22"/>
    </location>
</feature>
<feature type="domain" description="SRCR" evidence="13">
    <location>
        <begin position="927"/>
        <end position="1027"/>
    </location>
</feature>
<feature type="disulfide bond" evidence="11">
    <location>
        <begin position="1307"/>
        <end position="1368"/>
    </location>
</feature>
<feature type="domain" description="SRCR" evidence="13">
    <location>
        <begin position="1269"/>
        <end position="1369"/>
    </location>
</feature>
<feature type="domain" description="SRCR" evidence="13">
    <location>
        <begin position="357"/>
        <end position="457"/>
    </location>
</feature>
<dbReference type="GO" id="GO:0016020">
    <property type="term" value="C:membrane"/>
    <property type="evidence" value="ECO:0007669"/>
    <property type="project" value="InterPro"/>
</dbReference>
<proteinExistence type="predicted"/>
<dbReference type="Gene3D" id="3.10.250.10">
    <property type="entry name" value="SRCR-like domain"/>
    <property type="match status" value="15"/>
</dbReference>
<feature type="disulfide bond" evidence="11">
    <location>
        <begin position="1580"/>
        <end position="1590"/>
    </location>
</feature>
<dbReference type="Proteomes" id="UP000324632">
    <property type="component" value="Chromosome 1"/>
</dbReference>
<comment type="subcellular location">
    <subcellularLocation>
        <location evidence="1">Secreted</location>
    </subcellularLocation>
</comment>
<dbReference type="PANTHER" id="PTHR19331:SF22">
    <property type="entry name" value="DELETED IN MALIGNANT BRAIN TUMORS 1 PROTEIN"/>
    <property type="match status" value="1"/>
</dbReference>
<comment type="function">
    <text evidence="8">Binds to extracellular matrix proteins. Binds to pathogen-associated molecular patterns (PAMPs) present on the cell walls of Gram-positive and Gram-negative bacteria and fungi, behaving as a pattern recognition receptor (PRR). Induces bacterial and fungal aggregation and subsequent inhibition of PAMP-induced cytokine release. Does not possess intrinsic bactericidal activity. May play a role in the innate defense and homeostasis of certain epithelial surfaces.</text>
</comment>
<protein>
    <recommendedName>
        <fullName evidence="10">Soluble scavenger receptor cysteine-rich domain-containing protein SSC5D</fullName>
    </recommendedName>
</protein>
<feature type="disulfide bond" evidence="11">
    <location>
        <begin position="851"/>
        <end position="912"/>
    </location>
</feature>
<dbReference type="InterPro" id="IPR001190">
    <property type="entry name" value="SRCR"/>
</dbReference>
<feature type="disulfide bond" evidence="11">
    <location>
        <begin position="1466"/>
        <end position="1476"/>
    </location>
</feature>
<feature type="disulfide bond" evidence="11">
    <location>
        <begin position="1536"/>
        <end position="1600"/>
    </location>
</feature>
<dbReference type="FunFam" id="3.10.250.10:FF:000009">
    <property type="entry name" value="WC1"/>
    <property type="match status" value="1"/>
</dbReference>
<evidence type="ECO:0000313" key="15">
    <source>
        <dbReference type="Proteomes" id="UP000324632"/>
    </source>
</evidence>
<dbReference type="InterPro" id="IPR036772">
    <property type="entry name" value="SRCR-like_dom_sf"/>
</dbReference>
<feature type="disulfide bond" evidence="11">
    <location>
        <begin position="324"/>
        <end position="334"/>
    </location>
</feature>
<evidence type="ECO:0000259" key="13">
    <source>
        <dbReference type="PROSITE" id="PS50287"/>
    </source>
</evidence>
<evidence type="ECO:0000256" key="4">
    <source>
        <dbReference type="ARBA" id="ARBA00022737"/>
    </source>
</evidence>
<dbReference type="FunFam" id="3.10.250.10:FF:000006">
    <property type="entry name" value="neurotrypsin isoform X2"/>
    <property type="match status" value="13"/>
</dbReference>
<feature type="disulfide bond" evidence="11">
    <location>
        <begin position="540"/>
        <end position="550"/>
    </location>
</feature>
<accession>A0A5A9PX04</accession>
<comment type="subunit">
    <text evidence="9">Interacts with LGALS1 and laminin.</text>
</comment>
<feature type="disulfide bond" evidence="11">
    <location>
        <begin position="882"/>
        <end position="892"/>
    </location>
</feature>
<keyword evidence="7" id="KW-0325">Glycoprotein</keyword>
<feature type="domain" description="SRCR" evidence="13">
    <location>
        <begin position="813"/>
        <end position="913"/>
    </location>
</feature>
<feature type="domain" description="SRCR" evidence="13">
    <location>
        <begin position="255"/>
        <end position="355"/>
    </location>
</feature>
<dbReference type="FunFam" id="3.10.250.10:FF:000007">
    <property type="entry name" value="Soluble scavenger receptor cysteine-rich domain-containing protein SSC5D"/>
    <property type="match status" value="1"/>
</dbReference>
<keyword evidence="3 12" id="KW-0732">Signal</keyword>
<feature type="disulfide bond" evidence="11">
    <location>
        <begin position="280"/>
        <end position="344"/>
    </location>
</feature>
<sequence length="1613" mass="171539">MRFLIFFCVSILLLINGDIAKGGGTDIRLVNGTNLCSGRVEVLHEGVWGTVCDDGWDLKNADVVCRQLGCGAAMEAKNSSYFGQGDIAKGGGTDIRLVNGTNLCSGRVEVLHEGVWGTVCDDGWDLKNADVVCRQLGCGAAMEAKNSSYFGQGSGPIWLDNVACIGNETSLENCFAPPWGTHNYEHDDAGVICQDIRLVNGSSMCSGRVEVLHDGVWGTVCDDGWDLSDAAVVCRQLGCGAAMEAKNSSYFGQDIRLVNGTNLCSGRVEIRHNGVWGTVCDDGWDLSDAAVVCRQLGCGAAKEAKSKAYFGKGSGRIWLDDVACTGNETTLKKCSAPPWGKHDCGHHKDAGVICQYIRLVNGTNLCSGRVEIRHNGVWGTVCDDGWDLSDAAVVCRQLGCGAAKEAKSKAYFGKGSGRIWLDDVACTGNETTLKKCSAPPWGKHDCGHHKDAGVICQLGWKTATAAPRTDIRLVNGTNLCSGRVEIRHNGVWGTVCDDGWDLSDAAVVCRQLGCGAAKEAKSKAYFGKGSGRIWLDDVACTGNETTLKKCSAPPWGKHDCGHHKDAGVICQLGWKTATAAPRTDIRLVNGTNLCSGRVEIRHNGVWGTVCDDGWDLSDAAVVCRQLGCGAAKEAKSKAYFGKGSGRIWLDDVACTGNETTLKKCSAPPWGKHDCGHHKDAGVICQLGWKTATAAPRTDIRLVNGTNLCSGRVEIRHNGVWGTVCDDGWDLSDAAVVCRQLGCGAAKEAKSKGYFGKGSGRIWLDDVACTGNETTLKKCSAPPWGKHDCGHHKDAGVICQLGWKTATAAPRTDIRLVNGTNLCSGRVEIRHNGVWGTVCDDGWDLSDAAVVCRQLGCGAAKEAKSKAYFGKGSGRIWLDDVACTGNETTLKKCSAPPWGKHDCGHHKDAGVICQLGWKTATAAPRTDIRLVNGTNLCSGRVEIRHNGVWGTVCDDGWDLSDAAVVCRQLGCGAAKEAKSKAYFGKGSGRIWLDDVACTGNETTLKKCSAPPWGKHDCGHHKDAGVICQLGWKTATAAPRTDIRLVNGTNLCSGRVEIRHNGVWGTVCDDGWDLSDAAVVCRQLGCGAAKEAKSKAYFGKGSGRIWLDDVACTGNETTLKKCSAPPWGKHDCGHHKDAGVICQLGWKTATAAPRTDIRLVNGTNLCSGRVEIRHNGVWGTVCDDGWDLSDAAVVCRQLGCGAAKEAKSKGYFGKGSGRIWLDDVACTGNETTLKKCSAPPWGKHDCGHHKDAGVICQLGWKTATAAPRTDIRLVNGTNLCSGRVEIRHNGVWGTVCDDGWDLSDAAVVCRQLGCGAAKEAKSKAYFGKGSGRIWLDDVACTGNETTLKKCSAPPWGKHDCGHHKDAGVICQLGWKTATAAPRTAARVILKTSISGIKDIRLVNGTNLCSGRVEIRHNGVWGTVCDDGWDLSDAAVVCRQLGCGAAKEAKSKAYFGKGSGRIWLDDVACTGNETTLKKCSAPPWGKHDCGHHKDAGVICQLGWKTATAAPRTDIRLVNGTNLCSGRVEIRHNGVWGTVCDDGWDLSDAAVVCRQLGCGAAKEAKSKAYFGKGSGRIWLDDVACTGNETTLKKCSAPPWGKHDCGHHKDAGVICQCE</sequence>
<comment type="caution">
    <text evidence="11">Lacks conserved residue(s) required for the propagation of feature annotation.</text>
</comment>
<evidence type="ECO:0000256" key="11">
    <source>
        <dbReference type="PROSITE-ProRule" id="PRU00196"/>
    </source>
</evidence>
<feature type="disulfide bond" evidence="11">
    <location>
        <begin position="838"/>
        <end position="902"/>
    </location>
</feature>
<feature type="disulfide bond" evidence="11">
    <location>
        <begin position="496"/>
        <end position="560"/>
    </location>
</feature>
<evidence type="ECO:0000256" key="12">
    <source>
        <dbReference type="SAM" id="SignalP"/>
    </source>
</evidence>
<comment type="caution">
    <text evidence="14">The sequence shown here is derived from an EMBL/GenBank/DDBJ whole genome shotgun (WGS) entry which is preliminary data.</text>
</comment>
<dbReference type="PROSITE" id="PS00420">
    <property type="entry name" value="SRCR_1"/>
    <property type="match status" value="15"/>
</dbReference>
<keyword evidence="2" id="KW-0964">Secreted</keyword>
<evidence type="ECO:0000256" key="3">
    <source>
        <dbReference type="ARBA" id="ARBA00022729"/>
    </source>
</evidence>
<evidence type="ECO:0000313" key="14">
    <source>
        <dbReference type="EMBL" id="KAA0724889.1"/>
    </source>
</evidence>
<feature type="domain" description="SRCR" evidence="13">
    <location>
        <begin position="27"/>
        <end position="85"/>
    </location>
</feature>
<feature type="disulfide bond" evidence="11">
    <location>
        <begin position="426"/>
        <end position="436"/>
    </location>
</feature>
<feature type="disulfide bond" evidence="11">
    <location>
        <begin position="1294"/>
        <end position="1358"/>
    </location>
</feature>
<feature type="domain" description="SRCR" evidence="13">
    <location>
        <begin position="1155"/>
        <end position="1255"/>
    </location>
</feature>
<evidence type="ECO:0000256" key="5">
    <source>
        <dbReference type="ARBA" id="ARBA00023157"/>
    </source>
</evidence>
<feature type="domain" description="SRCR" evidence="13">
    <location>
        <begin position="196"/>
        <end position="254"/>
    </location>
</feature>
<keyword evidence="15" id="KW-1185">Reference proteome</keyword>
<feature type="domain" description="SRCR" evidence="13">
    <location>
        <begin position="1511"/>
        <end position="1611"/>
    </location>
</feature>
<feature type="domain" description="SRCR" evidence="13">
    <location>
        <begin position="471"/>
        <end position="571"/>
    </location>
</feature>
<dbReference type="SUPFAM" id="SSF56487">
    <property type="entry name" value="SRCR-like"/>
    <property type="match status" value="15"/>
</dbReference>
<keyword evidence="4" id="KW-0677">Repeat</keyword>
<feature type="disulfide bond" evidence="11">
    <location>
        <begin position="724"/>
        <end position="788"/>
    </location>
</feature>
<feature type="disulfide bond" evidence="11">
    <location>
        <begin position="395"/>
        <end position="456"/>
    </location>
</feature>
<feature type="disulfide bond" evidence="11">
    <location>
        <begin position="623"/>
        <end position="684"/>
    </location>
</feature>
<dbReference type="PANTHER" id="PTHR19331">
    <property type="entry name" value="SCAVENGER RECEPTOR DOMAIN-CONTAINING"/>
    <property type="match status" value="1"/>
</dbReference>
<feature type="domain" description="SRCR" evidence="13">
    <location>
        <begin position="1397"/>
        <end position="1497"/>
    </location>
</feature>
<feature type="disulfide bond" evidence="11">
    <location>
        <begin position="610"/>
        <end position="674"/>
    </location>
</feature>
<feature type="disulfide bond" evidence="11">
    <location>
        <begin position="293"/>
        <end position="354"/>
    </location>
</feature>
<evidence type="ECO:0000256" key="1">
    <source>
        <dbReference type="ARBA" id="ARBA00004613"/>
    </source>
</evidence>
<feature type="disulfide bond" evidence="11">
    <location>
        <begin position="382"/>
        <end position="446"/>
    </location>
</feature>